<evidence type="ECO:0000313" key="4">
    <source>
        <dbReference type="Proteomes" id="UP000774326"/>
    </source>
</evidence>
<feature type="compositionally biased region" description="Basic and acidic residues" evidence="1">
    <location>
        <begin position="234"/>
        <end position="247"/>
    </location>
</feature>
<reference evidence="3" key="2">
    <citation type="submission" date="2021-01" db="EMBL/GenBank/DDBJ databases">
        <authorList>
            <person name="Schikora-Tamarit M.A."/>
        </authorList>
    </citation>
    <scope>NUCLEOTIDE SEQUENCE</scope>
    <source>
        <strain evidence="3">CBS2887</strain>
    </source>
</reference>
<evidence type="ECO:0000256" key="1">
    <source>
        <dbReference type="SAM" id="MobiDB-lite"/>
    </source>
</evidence>
<name>A0A9P8Q6I3_WICPI</name>
<dbReference type="InterPro" id="IPR036395">
    <property type="entry name" value="Cu_fist_DNA-bd_dom_sf"/>
</dbReference>
<protein>
    <recommendedName>
        <fullName evidence="2">Copper-fist domain-containing protein</fullName>
    </recommendedName>
</protein>
<comment type="caution">
    <text evidence="3">The sequence shown here is derived from an EMBL/GenBank/DDBJ whole genome shotgun (WGS) entry which is preliminary data.</text>
</comment>
<accession>A0A9P8Q6I3</accession>
<dbReference type="GO" id="GO:0003700">
    <property type="term" value="F:DNA-binding transcription factor activity"/>
    <property type="evidence" value="ECO:0007669"/>
    <property type="project" value="InterPro"/>
</dbReference>
<sequence length="383" mass="43498">MIFADHIRFACKACINGHKASKCRHYKKIGSEKGLVLVLNDQGVGKDQNNDEAKPFDKPQPLDNQVKIRVCKATLSESNPSCSYSKKFQIHCSPHCKNPDCDKKGIQNIFIDTKDMVLVKNKYGNDIQESNNTTADVLESYLPVSCDYLARAGVSYHNIIDPFKSSNMEILYAKDESFRRLIELHDSAPHTVASPYYSADLSKRPTNLCQQKIDLELCATIVRKTTVYQPSVEEQVHESNNKKRSLEEDNSEAFTQQPAKRQQRQLSDVDFSQEIDLEELLELCNFVEGEFDPVPAPVPGYESQFVQKDLFPAPVFVPELPFEVVQEAQGDLSDFDFGADLNFPVAHSVQFDSGFDMDFNDDLEGFDFLKYFPEPEQFTQLCQ</sequence>
<feature type="compositionally biased region" description="Polar residues" evidence="1">
    <location>
        <begin position="252"/>
        <end position="266"/>
    </location>
</feature>
<gene>
    <name evidence="3" type="ORF">WICPIJ_005158</name>
</gene>
<proteinExistence type="predicted"/>
<dbReference type="GO" id="GO:0003677">
    <property type="term" value="F:DNA binding"/>
    <property type="evidence" value="ECO:0007669"/>
    <property type="project" value="InterPro"/>
</dbReference>
<keyword evidence="4" id="KW-1185">Reference proteome</keyword>
<organism evidence="3 4">
    <name type="scientific">Wickerhamomyces pijperi</name>
    <name type="common">Yeast</name>
    <name type="synonym">Pichia pijperi</name>
    <dbReference type="NCBI Taxonomy" id="599730"/>
    <lineage>
        <taxon>Eukaryota</taxon>
        <taxon>Fungi</taxon>
        <taxon>Dikarya</taxon>
        <taxon>Ascomycota</taxon>
        <taxon>Saccharomycotina</taxon>
        <taxon>Saccharomycetes</taxon>
        <taxon>Phaffomycetales</taxon>
        <taxon>Wickerhamomycetaceae</taxon>
        <taxon>Wickerhamomyces</taxon>
    </lineage>
</organism>
<dbReference type="OrthoDB" id="5600085at2759"/>
<dbReference type="Proteomes" id="UP000774326">
    <property type="component" value="Unassembled WGS sequence"/>
</dbReference>
<feature type="domain" description="Copper-fist" evidence="2">
    <location>
        <begin position="1"/>
        <end position="38"/>
    </location>
</feature>
<dbReference type="SMART" id="SM01090">
    <property type="entry name" value="Copper-fist"/>
    <property type="match status" value="1"/>
</dbReference>
<dbReference type="AlphaFoldDB" id="A0A9P8Q6I3"/>
<dbReference type="Pfam" id="PF00649">
    <property type="entry name" value="Copper-fist"/>
    <property type="match status" value="1"/>
</dbReference>
<evidence type="ECO:0000259" key="2">
    <source>
        <dbReference type="PROSITE" id="PS50073"/>
    </source>
</evidence>
<dbReference type="GO" id="GO:0005634">
    <property type="term" value="C:nucleus"/>
    <property type="evidence" value="ECO:0007669"/>
    <property type="project" value="InterPro"/>
</dbReference>
<dbReference type="PROSITE" id="PS50073">
    <property type="entry name" value="COPPER_FIST_2"/>
    <property type="match status" value="1"/>
</dbReference>
<dbReference type="EMBL" id="JAEUBG010002889">
    <property type="protein sequence ID" value="KAH3683875.1"/>
    <property type="molecule type" value="Genomic_DNA"/>
</dbReference>
<dbReference type="GO" id="GO:0005507">
    <property type="term" value="F:copper ion binding"/>
    <property type="evidence" value="ECO:0007669"/>
    <property type="project" value="InterPro"/>
</dbReference>
<dbReference type="InterPro" id="IPR001083">
    <property type="entry name" value="Cu_fist_DNA-bd_dom"/>
</dbReference>
<dbReference type="SUPFAM" id="SSF57879">
    <property type="entry name" value="Zinc domain conserved in yeast copper-regulated transcription factors"/>
    <property type="match status" value="1"/>
</dbReference>
<feature type="region of interest" description="Disordered" evidence="1">
    <location>
        <begin position="232"/>
        <end position="267"/>
    </location>
</feature>
<evidence type="ECO:0000313" key="3">
    <source>
        <dbReference type="EMBL" id="KAH3683875.1"/>
    </source>
</evidence>
<dbReference type="Gene3D" id="3.90.430.10">
    <property type="entry name" value="Copper fist DNA-binding domain"/>
    <property type="match status" value="1"/>
</dbReference>
<reference evidence="3" key="1">
    <citation type="journal article" date="2021" name="Open Biol.">
        <title>Shared evolutionary footprints suggest mitochondrial oxidative damage underlies multiple complex I losses in fungi.</title>
        <authorList>
            <person name="Schikora-Tamarit M.A."/>
            <person name="Marcet-Houben M."/>
            <person name="Nosek J."/>
            <person name="Gabaldon T."/>
        </authorList>
    </citation>
    <scope>NUCLEOTIDE SEQUENCE</scope>
    <source>
        <strain evidence="3">CBS2887</strain>
    </source>
</reference>